<reference evidence="1" key="1">
    <citation type="submission" date="2023-10" db="EMBL/GenBank/DDBJ databases">
        <title>Genome assembly of Pristionchus species.</title>
        <authorList>
            <person name="Yoshida K."/>
            <person name="Sommer R.J."/>
        </authorList>
    </citation>
    <scope>NUCLEOTIDE SEQUENCE</scope>
    <source>
        <strain evidence="1">RS0144</strain>
    </source>
</reference>
<dbReference type="AlphaFoldDB" id="A0AAV5TUM5"/>
<feature type="non-terminal residue" evidence="1">
    <location>
        <position position="1"/>
    </location>
</feature>
<protein>
    <submittedName>
        <fullName evidence="1">Uncharacterized protein</fullName>
    </submittedName>
</protein>
<accession>A0AAV5TUM5</accession>
<organism evidence="1 2">
    <name type="scientific">Pristionchus entomophagus</name>
    <dbReference type="NCBI Taxonomy" id="358040"/>
    <lineage>
        <taxon>Eukaryota</taxon>
        <taxon>Metazoa</taxon>
        <taxon>Ecdysozoa</taxon>
        <taxon>Nematoda</taxon>
        <taxon>Chromadorea</taxon>
        <taxon>Rhabditida</taxon>
        <taxon>Rhabditina</taxon>
        <taxon>Diplogasteromorpha</taxon>
        <taxon>Diplogasteroidea</taxon>
        <taxon>Neodiplogasteridae</taxon>
        <taxon>Pristionchus</taxon>
    </lineage>
</organism>
<keyword evidence="2" id="KW-1185">Reference proteome</keyword>
<evidence type="ECO:0000313" key="2">
    <source>
        <dbReference type="Proteomes" id="UP001432027"/>
    </source>
</evidence>
<dbReference type="Proteomes" id="UP001432027">
    <property type="component" value="Unassembled WGS sequence"/>
</dbReference>
<feature type="non-terminal residue" evidence="1">
    <location>
        <position position="83"/>
    </location>
</feature>
<sequence>PYIAGMLAFHLSFEVEDPSQINADMINFIILQLPWLTDLKYLSPAPVLLITNSSISGIIRNMFLKTKGNTSTIAVIGSYPKTL</sequence>
<proteinExistence type="predicted"/>
<dbReference type="EMBL" id="BTSX01000005">
    <property type="protein sequence ID" value="GMS98157.1"/>
    <property type="molecule type" value="Genomic_DNA"/>
</dbReference>
<gene>
    <name evidence="1" type="ORF">PENTCL1PPCAC_20332</name>
</gene>
<evidence type="ECO:0000313" key="1">
    <source>
        <dbReference type="EMBL" id="GMS98157.1"/>
    </source>
</evidence>
<name>A0AAV5TUM5_9BILA</name>
<comment type="caution">
    <text evidence="1">The sequence shown here is derived from an EMBL/GenBank/DDBJ whole genome shotgun (WGS) entry which is preliminary data.</text>
</comment>